<dbReference type="InterPro" id="IPR019833">
    <property type="entry name" value="Mn/Fe_SOD_BS"/>
</dbReference>
<dbReference type="PRINTS" id="PR01703">
    <property type="entry name" value="MNSODISMTASE"/>
</dbReference>
<dbReference type="GO" id="GO:0005739">
    <property type="term" value="C:mitochondrion"/>
    <property type="evidence" value="ECO:0007669"/>
    <property type="project" value="UniProtKB-ARBA"/>
</dbReference>
<evidence type="ECO:0000256" key="10">
    <source>
        <dbReference type="RuleBase" id="RU000414"/>
    </source>
</evidence>
<evidence type="ECO:0000256" key="7">
    <source>
        <dbReference type="ARBA" id="ARBA00023211"/>
    </source>
</evidence>
<comment type="caution">
    <text evidence="13">The sequence shown here is derived from an EMBL/GenBank/DDBJ whole genome shotgun (WGS) entry which is preliminary data.</text>
</comment>
<dbReference type="GO" id="GO:0030145">
    <property type="term" value="F:manganese ion binding"/>
    <property type="evidence" value="ECO:0007669"/>
    <property type="project" value="TreeGrafter"/>
</dbReference>
<reference evidence="13" key="2">
    <citation type="submission" date="2023-06" db="EMBL/GenBank/DDBJ databases">
        <authorList>
            <consortium name="Lawrence Berkeley National Laboratory"/>
            <person name="Haridas S."/>
            <person name="Hensen N."/>
            <person name="Bonometti L."/>
            <person name="Westerberg I."/>
            <person name="Brannstrom I.O."/>
            <person name="Guillou S."/>
            <person name="Cros-Aarteil S."/>
            <person name="Calhoun S."/>
            <person name="Kuo A."/>
            <person name="Mondo S."/>
            <person name="Pangilinan J."/>
            <person name="Riley R."/>
            <person name="Labutti K."/>
            <person name="Andreopoulos B."/>
            <person name="Lipzen A."/>
            <person name="Chen C."/>
            <person name="Yanf M."/>
            <person name="Daum C."/>
            <person name="Ng V."/>
            <person name="Clum A."/>
            <person name="Steindorff A."/>
            <person name="Ohm R."/>
            <person name="Martin F."/>
            <person name="Silar P."/>
            <person name="Natvig D."/>
            <person name="Lalanne C."/>
            <person name="Gautier V."/>
            <person name="Ament-Velasquez S.L."/>
            <person name="Kruys A."/>
            <person name="Hutchinson M.I."/>
            <person name="Powell A.J."/>
            <person name="Barry K."/>
            <person name="Miller A.N."/>
            <person name="Grigoriev I.V."/>
            <person name="Debuchy R."/>
            <person name="Gladieux P."/>
            <person name="Thoren M.H."/>
            <person name="Johannesson H."/>
        </authorList>
    </citation>
    <scope>NUCLEOTIDE SEQUENCE</scope>
    <source>
        <strain evidence="13">CBS 168.71</strain>
    </source>
</reference>
<keyword evidence="14" id="KW-1185">Reference proteome</keyword>
<dbReference type="SUPFAM" id="SSF54719">
    <property type="entry name" value="Fe,Mn superoxide dismutase (SOD), C-terminal domain"/>
    <property type="match status" value="1"/>
</dbReference>
<dbReference type="EMBL" id="JAUEPN010000006">
    <property type="protein sequence ID" value="KAK3293149.1"/>
    <property type="molecule type" value="Genomic_DNA"/>
</dbReference>
<feature type="binding site" evidence="9">
    <location>
        <position position="62"/>
    </location>
    <ligand>
        <name>Mn(2+)</name>
        <dbReference type="ChEBI" id="CHEBI:29035"/>
    </ligand>
</feature>
<evidence type="ECO:0000256" key="1">
    <source>
        <dbReference type="ARBA" id="ARBA00001936"/>
    </source>
</evidence>
<dbReference type="EC" id="1.15.1.1" evidence="3 10"/>
<dbReference type="AlphaFoldDB" id="A0AAE0LQH1"/>
<evidence type="ECO:0000256" key="3">
    <source>
        <dbReference type="ARBA" id="ARBA00012682"/>
    </source>
</evidence>
<dbReference type="InterPro" id="IPR019831">
    <property type="entry name" value="Mn/Fe_SOD_N"/>
</dbReference>
<evidence type="ECO:0000256" key="9">
    <source>
        <dbReference type="PIRSR" id="PIRSR000349-1"/>
    </source>
</evidence>
<dbReference type="Gene3D" id="1.10.287.990">
    <property type="entry name" value="Fe,Mn superoxide dismutase (SOD) domain"/>
    <property type="match status" value="1"/>
</dbReference>
<comment type="function">
    <text evidence="10">Destroys radicals which are normally produced within the cells and which are toxic to biological systems.</text>
</comment>
<dbReference type="InterPro" id="IPR050265">
    <property type="entry name" value="Fe/Mn_Superoxide_Dismutase"/>
</dbReference>
<dbReference type="FunFam" id="1.10.287.990:FF:000001">
    <property type="entry name" value="Superoxide dismutase"/>
    <property type="match status" value="1"/>
</dbReference>
<keyword evidence="6 10" id="KW-0560">Oxidoreductase</keyword>
<dbReference type="InterPro" id="IPR001189">
    <property type="entry name" value="Mn/Fe_SOD"/>
</dbReference>
<dbReference type="InterPro" id="IPR036314">
    <property type="entry name" value="SOD_C_sf"/>
</dbReference>
<name>A0AAE0LQH1_9PEZI</name>
<dbReference type="Pfam" id="PF02777">
    <property type="entry name" value="Sod_Fe_C"/>
    <property type="match status" value="1"/>
</dbReference>
<evidence type="ECO:0000256" key="5">
    <source>
        <dbReference type="ARBA" id="ARBA00022862"/>
    </source>
</evidence>
<dbReference type="FunFam" id="3.55.40.20:FF:000002">
    <property type="entry name" value="Superoxide dismutase"/>
    <property type="match status" value="1"/>
</dbReference>
<dbReference type="InterPro" id="IPR036324">
    <property type="entry name" value="Mn/Fe_SOD_N_sf"/>
</dbReference>
<dbReference type="PIRSF" id="PIRSF000349">
    <property type="entry name" value="SODismutase"/>
    <property type="match status" value="1"/>
</dbReference>
<evidence type="ECO:0000313" key="14">
    <source>
        <dbReference type="Proteomes" id="UP001278766"/>
    </source>
</evidence>
<evidence type="ECO:0000256" key="6">
    <source>
        <dbReference type="ARBA" id="ARBA00023002"/>
    </source>
</evidence>
<protein>
    <recommendedName>
        <fullName evidence="3 10">Superoxide dismutase</fullName>
        <ecNumber evidence="3 10">1.15.1.1</ecNumber>
    </recommendedName>
</protein>
<evidence type="ECO:0000259" key="12">
    <source>
        <dbReference type="Pfam" id="PF02777"/>
    </source>
</evidence>
<dbReference type="PANTHER" id="PTHR11404:SF6">
    <property type="entry name" value="SUPEROXIDE DISMUTASE [MN], MITOCHONDRIAL"/>
    <property type="match status" value="1"/>
</dbReference>
<evidence type="ECO:0000256" key="2">
    <source>
        <dbReference type="ARBA" id="ARBA00008714"/>
    </source>
</evidence>
<keyword evidence="5" id="KW-0049">Antioxidant</keyword>
<evidence type="ECO:0000313" key="13">
    <source>
        <dbReference type="EMBL" id="KAK3293149.1"/>
    </source>
</evidence>
<feature type="domain" description="Manganese/iron superoxide dismutase C-terminal" evidence="12">
    <location>
        <begin position="128"/>
        <end position="229"/>
    </location>
</feature>
<dbReference type="GO" id="GO:0004784">
    <property type="term" value="F:superoxide dismutase activity"/>
    <property type="evidence" value="ECO:0007669"/>
    <property type="project" value="UniProtKB-EC"/>
</dbReference>
<sequence>MSSTLLRTVPALRGALRASGAPKAAGAMATTSFVRGKATLPDLPYDYGALEPHISGKIMELHHAKHHQTYVNGLNSALQTIGDAESKGDFTKAATVAPLLNFHGGGHINHSLFWENLAPASREGGGEPDGALKKAIDSDFGSFDTFRSQMNTALAGIQGSGWAWLVKDKSAGTLGLVTRANQDPVSGPYVPLMGIDAWEHAYYLQYENRKAEYFDAIWNVVNWKTVASRFEKA</sequence>
<feature type="binding site" evidence="9">
    <location>
        <position position="110"/>
    </location>
    <ligand>
        <name>Mn(2+)</name>
        <dbReference type="ChEBI" id="CHEBI:29035"/>
    </ligand>
</feature>
<comment type="similarity">
    <text evidence="2 10">Belongs to the iron/manganese superoxide dismutase family.</text>
</comment>
<dbReference type="PANTHER" id="PTHR11404">
    <property type="entry name" value="SUPEROXIDE DISMUTASE 2"/>
    <property type="match status" value="1"/>
</dbReference>
<dbReference type="RefSeq" id="XP_062656663.1">
    <property type="nucleotide sequence ID" value="XM_062799351.1"/>
</dbReference>
<dbReference type="Gene3D" id="3.55.40.20">
    <property type="entry name" value="Iron/manganese superoxide dismutase, C-terminal domain"/>
    <property type="match status" value="1"/>
</dbReference>
<dbReference type="SUPFAM" id="SSF46609">
    <property type="entry name" value="Fe,Mn superoxide dismutase (SOD), N-terminal domain"/>
    <property type="match status" value="1"/>
</dbReference>
<keyword evidence="7" id="KW-0464">Manganese</keyword>
<dbReference type="Pfam" id="PF00081">
    <property type="entry name" value="Sod_Fe_N"/>
    <property type="match status" value="1"/>
</dbReference>
<feature type="binding site" evidence="9">
    <location>
        <position position="200"/>
    </location>
    <ligand>
        <name>Mn(2+)</name>
        <dbReference type="ChEBI" id="CHEBI:29035"/>
    </ligand>
</feature>
<comment type="catalytic activity">
    <reaction evidence="8 10">
        <text>2 superoxide + 2 H(+) = H2O2 + O2</text>
        <dbReference type="Rhea" id="RHEA:20696"/>
        <dbReference type="ChEBI" id="CHEBI:15378"/>
        <dbReference type="ChEBI" id="CHEBI:15379"/>
        <dbReference type="ChEBI" id="CHEBI:16240"/>
        <dbReference type="ChEBI" id="CHEBI:18421"/>
        <dbReference type="EC" id="1.15.1.1"/>
    </reaction>
</comment>
<dbReference type="GeneID" id="87836299"/>
<accession>A0AAE0LQH1</accession>
<dbReference type="InterPro" id="IPR019832">
    <property type="entry name" value="Mn/Fe_SOD_C"/>
</dbReference>
<evidence type="ECO:0000256" key="8">
    <source>
        <dbReference type="ARBA" id="ARBA00049204"/>
    </source>
</evidence>
<proteinExistence type="inferred from homology"/>
<comment type="cofactor">
    <cofactor evidence="1">
        <name>Mn(2+)</name>
        <dbReference type="ChEBI" id="CHEBI:29035"/>
    </cofactor>
</comment>
<reference evidence="13" key="1">
    <citation type="journal article" date="2023" name="Mol. Phylogenet. Evol.">
        <title>Genome-scale phylogeny and comparative genomics of the fungal order Sordariales.</title>
        <authorList>
            <person name="Hensen N."/>
            <person name="Bonometti L."/>
            <person name="Westerberg I."/>
            <person name="Brannstrom I.O."/>
            <person name="Guillou S."/>
            <person name="Cros-Aarteil S."/>
            <person name="Calhoun S."/>
            <person name="Haridas S."/>
            <person name="Kuo A."/>
            <person name="Mondo S."/>
            <person name="Pangilinan J."/>
            <person name="Riley R."/>
            <person name="LaButti K."/>
            <person name="Andreopoulos B."/>
            <person name="Lipzen A."/>
            <person name="Chen C."/>
            <person name="Yan M."/>
            <person name="Daum C."/>
            <person name="Ng V."/>
            <person name="Clum A."/>
            <person name="Steindorff A."/>
            <person name="Ohm R.A."/>
            <person name="Martin F."/>
            <person name="Silar P."/>
            <person name="Natvig D.O."/>
            <person name="Lalanne C."/>
            <person name="Gautier V."/>
            <person name="Ament-Velasquez S.L."/>
            <person name="Kruys A."/>
            <person name="Hutchinson M.I."/>
            <person name="Powell A.J."/>
            <person name="Barry K."/>
            <person name="Miller A.N."/>
            <person name="Grigoriev I.V."/>
            <person name="Debuchy R."/>
            <person name="Gladieux P."/>
            <person name="Hiltunen Thoren M."/>
            <person name="Johannesson H."/>
        </authorList>
    </citation>
    <scope>NUCLEOTIDE SEQUENCE</scope>
    <source>
        <strain evidence="13">CBS 168.71</strain>
    </source>
</reference>
<evidence type="ECO:0000256" key="4">
    <source>
        <dbReference type="ARBA" id="ARBA00022723"/>
    </source>
</evidence>
<feature type="domain" description="Manganese/iron superoxide dismutase N-terminal" evidence="11">
    <location>
        <begin position="39"/>
        <end position="118"/>
    </location>
</feature>
<evidence type="ECO:0000259" key="11">
    <source>
        <dbReference type="Pfam" id="PF00081"/>
    </source>
</evidence>
<keyword evidence="4 9" id="KW-0479">Metal-binding</keyword>
<organism evidence="13 14">
    <name type="scientific">Chaetomium fimeti</name>
    <dbReference type="NCBI Taxonomy" id="1854472"/>
    <lineage>
        <taxon>Eukaryota</taxon>
        <taxon>Fungi</taxon>
        <taxon>Dikarya</taxon>
        <taxon>Ascomycota</taxon>
        <taxon>Pezizomycotina</taxon>
        <taxon>Sordariomycetes</taxon>
        <taxon>Sordariomycetidae</taxon>
        <taxon>Sordariales</taxon>
        <taxon>Chaetomiaceae</taxon>
        <taxon>Chaetomium</taxon>
    </lineage>
</organism>
<dbReference type="Proteomes" id="UP001278766">
    <property type="component" value="Unassembled WGS sequence"/>
</dbReference>
<feature type="binding site" evidence="9">
    <location>
        <position position="196"/>
    </location>
    <ligand>
        <name>Mn(2+)</name>
        <dbReference type="ChEBI" id="CHEBI:29035"/>
    </ligand>
</feature>
<dbReference type="PROSITE" id="PS00088">
    <property type="entry name" value="SOD_MN"/>
    <property type="match status" value="1"/>
</dbReference>
<gene>
    <name evidence="13" type="ORF">B0H64DRAFT_206795</name>
</gene>